<dbReference type="Proteomes" id="UP000326570">
    <property type="component" value="Unassembled WGS sequence"/>
</dbReference>
<gene>
    <name evidence="2" type="ORF">F0P94_12505</name>
</gene>
<keyword evidence="1" id="KW-0472">Membrane</keyword>
<feature type="transmembrane region" description="Helical" evidence="1">
    <location>
        <begin position="80"/>
        <end position="105"/>
    </location>
</feature>
<keyword evidence="1" id="KW-0812">Transmembrane</keyword>
<evidence type="ECO:0000313" key="2">
    <source>
        <dbReference type="EMBL" id="KAA9332810.1"/>
    </source>
</evidence>
<dbReference type="RefSeq" id="WP_150904223.1">
    <property type="nucleotide sequence ID" value="NZ_VTWT01000006.1"/>
</dbReference>
<accession>A0A5N1IS22</accession>
<feature type="transmembrane region" description="Helical" evidence="1">
    <location>
        <begin position="6"/>
        <end position="28"/>
    </location>
</feature>
<dbReference type="AlphaFoldDB" id="A0A5N1IS22"/>
<feature type="transmembrane region" description="Helical" evidence="1">
    <location>
        <begin position="49"/>
        <end position="68"/>
    </location>
</feature>
<proteinExistence type="predicted"/>
<dbReference type="EMBL" id="VTWT01000006">
    <property type="protein sequence ID" value="KAA9332810.1"/>
    <property type="molecule type" value="Genomic_DNA"/>
</dbReference>
<keyword evidence="3" id="KW-1185">Reference proteome</keyword>
<name>A0A5N1IS22_9BACT</name>
<sequence>MNFGYLILWGFAATMVLTVIMAGSRPLGFTRIDLPFLLGTMFTANRNKAPWLGFLVHIVIGWIFAFIYGAAFESSGLATWWFGIAISLVHVAVVLSIGLEIVAYFHPRMARPYQGPTPTKQLEPPGFFALNYGRGTPLVTIIGHLIYGGILGAFYVL</sequence>
<evidence type="ECO:0000313" key="3">
    <source>
        <dbReference type="Proteomes" id="UP000326570"/>
    </source>
</evidence>
<organism evidence="2 3">
    <name type="scientific">Adhaeribacter soli</name>
    <dbReference type="NCBI Taxonomy" id="2607655"/>
    <lineage>
        <taxon>Bacteria</taxon>
        <taxon>Pseudomonadati</taxon>
        <taxon>Bacteroidota</taxon>
        <taxon>Cytophagia</taxon>
        <taxon>Cytophagales</taxon>
        <taxon>Hymenobacteraceae</taxon>
        <taxon>Adhaeribacter</taxon>
    </lineage>
</organism>
<protein>
    <submittedName>
        <fullName evidence="2">Uncharacterized protein</fullName>
    </submittedName>
</protein>
<feature type="transmembrane region" description="Helical" evidence="1">
    <location>
        <begin position="138"/>
        <end position="156"/>
    </location>
</feature>
<evidence type="ECO:0000256" key="1">
    <source>
        <dbReference type="SAM" id="Phobius"/>
    </source>
</evidence>
<keyword evidence="1" id="KW-1133">Transmembrane helix</keyword>
<comment type="caution">
    <text evidence="2">The sequence shown here is derived from an EMBL/GenBank/DDBJ whole genome shotgun (WGS) entry which is preliminary data.</text>
</comment>
<reference evidence="2 3" key="1">
    <citation type="submission" date="2019-09" db="EMBL/GenBank/DDBJ databases">
        <title>Genome sequence of Adhaeribacter sp. M2.</title>
        <authorList>
            <person name="Srinivasan S."/>
        </authorList>
    </citation>
    <scope>NUCLEOTIDE SEQUENCE [LARGE SCALE GENOMIC DNA]</scope>
    <source>
        <strain evidence="2 3">M2</strain>
    </source>
</reference>